<protein>
    <submittedName>
        <fullName evidence="1">Uncharacterized protein</fullName>
    </submittedName>
</protein>
<organism evidence="1 2">
    <name type="scientific">Eikenella corrodens ATCC 23834</name>
    <dbReference type="NCBI Taxonomy" id="546274"/>
    <lineage>
        <taxon>Bacteria</taxon>
        <taxon>Pseudomonadati</taxon>
        <taxon>Pseudomonadota</taxon>
        <taxon>Betaproteobacteria</taxon>
        <taxon>Neisseriales</taxon>
        <taxon>Neisseriaceae</taxon>
        <taxon>Eikenella</taxon>
    </lineage>
</organism>
<evidence type="ECO:0000313" key="2">
    <source>
        <dbReference type="Proteomes" id="UP000005837"/>
    </source>
</evidence>
<accession>C0DVB4</accession>
<sequence>MCVALRRTSAACFGRVAADAFSKSLPAYLLSVIVQTSICRYNSRRSHLLFSGSLL</sequence>
<dbReference type="AlphaFoldDB" id="C0DVB4"/>
<dbReference type="EMBL" id="ACEA01000021">
    <property type="protein sequence ID" value="EEG24018.1"/>
    <property type="molecule type" value="Genomic_DNA"/>
</dbReference>
<dbReference type="HOGENOM" id="CLU_3024944_0_0_4"/>
<evidence type="ECO:0000313" key="1">
    <source>
        <dbReference type="EMBL" id="EEG24018.1"/>
    </source>
</evidence>
<name>C0DVB4_EIKCO</name>
<reference evidence="1 2" key="1">
    <citation type="submission" date="2009-01" db="EMBL/GenBank/DDBJ databases">
        <authorList>
            <person name="Fulton L."/>
            <person name="Clifton S."/>
            <person name="Chinwalla A.T."/>
            <person name="Mitreva M."/>
            <person name="Sodergren E."/>
            <person name="Weinstock G."/>
            <person name="Clifton S."/>
            <person name="Dooling D.J."/>
            <person name="Fulton B."/>
            <person name="Minx P."/>
            <person name="Pepin K.H."/>
            <person name="Johnson M."/>
            <person name="Bhonagiri V."/>
            <person name="Nash W.E."/>
            <person name="Mardis E.R."/>
            <person name="Wilson R.K."/>
        </authorList>
    </citation>
    <scope>NUCLEOTIDE SEQUENCE [LARGE SCALE GENOMIC DNA]</scope>
    <source>
        <strain evidence="1 2">ATCC 23834</strain>
    </source>
</reference>
<dbReference type="Proteomes" id="UP000005837">
    <property type="component" value="Unassembled WGS sequence"/>
</dbReference>
<comment type="caution">
    <text evidence="1">The sequence shown here is derived from an EMBL/GenBank/DDBJ whole genome shotgun (WGS) entry which is preliminary data.</text>
</comment>
<gene>
    <name evidence="1" type="ORF">EIKCOROL_01303</name>
</gene>
<proteinExistence type="predicted"/>